<dbReference type="Proteomes" id="UP000299102">
    <property type="component" value="Unassembled WGS sequence"/>
</dbReference>
<comment type="caution">
    <text evidence="1">The sequence shown here is derived from an EMBL/GenBank/DDBJ whole genome shotgun (WGS) entry which is preliminary data.</text>
</comment>
<dbReference type="EMBL" id="BGZK01001449">
    <property type="protein sequence ID" value="GBP80160.1"/>
    <property type="molecule type" value="Genomic_DNA"/>
</dbReference>
<organism evidence="1 2">
    <name type="scientific">Eumeta variegata</name>
    <name type="common">Bagworm moth</name>
    <name type="synonym">Eumeta japonica</name>
    <dbReference type="NCBI Taxonomy" id="151549"/>
    <lineage>
        <taxon>Eukaryota</taxon>
        <taxon>Metazoa</taxon>
        <taxon>Ecdysozoa</taxon>
        <taxon>Arthropoda</taxon>
        <taxon>Hexapoda</taxon>
        <taxon>Insecta</taxon>
        <taxon>Pterygota</taxon>
        <taxon>Neoptera</taxon>
        <taxon>Endopterygota</taxon>
        <taxon>Lepidoptera</taxon>
        <taxon>Glossata</taxon>
        <taxon>Ditrysia</taxon>
        <taxon>Tineoidea</taxon>
        <taxon>Psychidae</taxon>
        <taxon>Oiketicinae</taxon>
        <taxon>Eumeta</taxon>
    </lineage>
</organism>
<accession>A0A4C1YY30</accession>
<sequence>MFSHSNKKLVKLIIYERNTAFYRVPTERLYIDYVVINRDAGTFRYRHRGGVDGGRSPANAPRQRLVTRWLEPAATSCRHDTTGVSATEHRSRGFDEAARRARAAHSPLGCSLCGSNHASAIEGCVLAG</sequence>
<protein>
    <submittedName>
        <fullName evidence="1">Uncharacterized protein</fullName>
    </submittedName>
</protein>
<gene>
    <name evidence="1" type="ORF">EVAR_97354_1</name>
</gene>
<reference evidence="1 2" key="1">
    <citation type="journal article" date="2019" name="Commun. Biol.">
        <title>The bagworm genome reveals a unique fibroin gene that provides high tensile strength.</title>
        <authorList>
            <person name="Kono N."/>
            <person name="Nakamura H."/>
            <person name="Ohtoshi R."/>
            <person name="Tomita M."/>
            <person name="Numata K."/>
            <person name="Arakawa K."/>
        </authorList>
    </citation>
    <scope>NUCLEOTIDE SEQUENCE [LARGE SCALE GENOMIC DNA]</scope>
</reference>
<evidence type="ECO:0000313" key="2">
    <source>
        <dbReference type="Proteomes" id="UP000299102"/>
    </source>
</evidence>
<dbReference type="AlphaFoldDB" id="A0A4C1YY30"/>
<evidence type="ECO:0000313" key="1">
    <source>
        <dbReference type="EMBL" id="GBP80160.1"/>
    </source>
</evidence>
<name>A0A4C1YY30_EUMVA</name>
<keyword evidence="2" id="KW-1185">Reference proteome</keyword>
<proteinExistence type="predicted"/>
<dbReference type="OrthoDB" id="7489198at2759"/>